<keyword evidence="3" id="KW-0614">Plasmid</keyword>
<dbReference type="GO" id="GO:0016887">
    <property type="term" value="F:ATP hydrolysis activity"/>
    <property type="evidence" value="ECO:0007669"/>
    <property type="project" value="InterPro"/>
</dbReference>
<evidence type="ECO:0000259" key="2">
    <source>
        <dbReference type="Pfam" id="PF00437"/>
    </source>
</evidence>
<protein>
    <submittedName>
        <fullName evidence="3">Twitching motility protein PilT</fullName>
    </submittedName>
</protein>
<dbReference type="InterPro" id="IPR027417">
    <property type="entry name" value="P-loop_NTPase"/>
</dbReference>
<dbReference type="Pfam" id="PF00437">
    <property type="entry name" value="T2SSE"/>
    <property type="match status" value="1"/>
</dbReference>
<evidence type="ECO:0000256" key="1">
    <source>
        <dbReference type="ARBA" id="ARBA00006611"/>
    </source>
</evidence>
<dbReference type="AlphaFoldDB" id="A0A0G4E4X7"/>
<reference evidence="3" key="1">
    <citation type="submission" date="2014-12" db="EMBL/GenBank/DDBJ databases">
        <authorList>
            <person name="Hall J."/>
        </authorList>
    </citation>
    <scope>NUCLEOTIDE SEQUENCE [LARGE SCALE GENOMIC DNA]</scope>
    <source>
        <strain evidence="3">SBW25</strain>
        <plasmid evidence="3">pQBR57</plasmid>
    </source>
</reference>
<proteinExistence type="inferred from homology"/>
<gene>
    <name evidence="3" type="ORF">PQBR57_0100</name>
</gene>
<sequence length="334" mass="37154">MADDHAVAHAIKLGRNILLSQDFVETTDYHGVVTFGRTPPDWKDFFQQNLAKKQRGYDTKSTNYTTEFLGGRYRCILANSQKGWGISMRALPIKVPALRDDCGLDWADLKDLCSGSGLTLFAGRMASGKSTTLSGCIGNLDPMQAQIATVEDPIEVLYPSFSIIQREVGTHVDNFAEAIRDCVRQSRTTIVVSEIRDTETANAALLAASTGHSVLATIHADNAFDIYTRMSALIDPRYDRVLARNLRGLWWQHVVRFGTAERKPLPVYESLLVDNEAKNIFEKGTTALPMLASVMQRQHRKQMGEVAASYVSQGRATREEMAEFLVTRNRVAHG</sequence>
<dbReference type="PANTHER" id="PTHR30486">
    <property type="entry name" value="TWITCHING MOTILITY PROTEIN PILT"/>
    <property type="match status" value="1"/>
</dbReference>
<dbReference type="InterPro" id="IPR001482">
    <property type="entry name" value="T2SS/T4SS_dom"/>
</dbReference>
<dbReference type="PANTHER" id="PTHR30486:SF6">
    <property type="entry name" value="TYPE IV PILUS RETRACTATION ATPASE PILT"/>
    <property type="match status" value="1"/>
</dbReference>
<comment type="similarity">
    <text evidence="1">Belongs to the GSP E family.</text>
</comment>
<evidence type="ECO:0000313" key="3">
    <source>
        <dbReference type="EMBL" id="CEK42053.1"/>
    </source>
</evidence>
<geneLocation type="plasmid" evidence="3">
    <name>pQBR57</name>
</geneLocation>
<organism evidence="3">
    <name type="scientific">Pseudomonas fluorescens (strain SBW25)</name>
    <dbReference type="NCBI Taxonomy" id="216595"/>
    <lineage>
        <taxon>Bacteria</taxon>
        <taxon>Pseudomonadati</taxon>
        <taxon>Pseudomonadota</taxon>
        <taxon>Gammaproteobacteria</taxon>
        <taxon>Pseudomonadales</taxon>
        <taxon>Pseudomonadaceae</taxon>
        <taxon>Pseudomonas</taxon>
    </lineage>
</organism>
<reference evidence="3" key="2">
    <citation type="submission" date="2015-06" db="EMBL/GenBank/DDBJ databases">
        <title>Environmentally co-occuring mercury resistance plasmids are genetically and phenotypically diverse and confer variable context-dependent fitness effects.</title>
        <authorList>
            <person name="Hall J.P.J."/>
            <person name="Harrison E."/>
            <person name="Lilley A.K."/>
            <person name="Paterson S."/>
            <person name="Spiers A.J."/>
            <person name="Brockhurst M.A."/>
        </authorList>
    </citation>
    <scope>NUCLEOTIDE SEQUENCE [LARGE SCALE GENOMIC DNA]</scope>
    <source>
        <strain evidence="3">SBW25</strain>
        <plasmid evidence="3">pQBR57</plasmid>
    </source>
</reference>
<dbReference type="InterPro" id="IPR050921">
    <property type="entry name" value="T4SS_GSP_E_ATPase"/>
</dbReference>
<dbReference type="Gene3D" id="3.40.50.300">
    <property type="entry name" value="P-loop containing nucleotide triphosphate hydrolases"/>
    <property type="match status" value="1"/>
</dbReference>
<feature type="domain" description="Bacterial type II secretion system protein E" evidence="2">
    <location>
        <begin position="114"/>
        <end position="329"/>
    </location>
</feature>
<name>A0A0G4E4X7_PSEFS</name>
<accession>A0A0G4E4X7</accession>
<dbReference type="SUPFAM" id="SSF52540">
    <property type="entry name" value="P-loop containing nucleoside triphosphate hydrolases"/>
    <property type="match status" value="1"/>
</dbReference>
<dbReference type="EMBL" id="LN713926">
    <property type="protein sequence ID" value="CEK42053.1"/>
    <property type="molecule type" value="Genomic_DNA"/>
</dbReference>